<organism evidence="2 3">
    <name type="scientific">Aldrovandia affinis</name>
    <dbReference type="NCBI Taxonomy" id="143900"/>
    <lineage>
        <taxon>Eukaryota</taxon>
        <taxon>Metazoa</taxon>
        <taxon>Chordata</taxon>
        <taxon>Craniata</taxon>
        <taxon>Vertebrata</taxon>
        <taxon>Euteleostomi</taxon>
        <taxon>Actinopterygii</taxon>
        <taxon>Neopterygii</taxon>
        <taxon>Teleostei</taxon>
        <taxon>Notacanthiformes</taxon>
        <taxon>Halosauridae</taxon>
        <taxon>Aldrovandia</taxon>
    </lineage>
</organism>
<feature type="region of interest" description="Disordered" evidence="1">
    <location>
        <begin position="1"/>
        <end position="45"/>
    </location>
</feature>
<feature type="region of interest" description="Disordered" evidence="1">
    <location>
        <begin position="70"/>
        <end position="205"/>
    </location>
</feature>
<dbReference type="AlphaFoldDB" id="A0AAD7WKX0"/>
<evidence type="ECO:0000313" key="2">
    <source>
        <dbReference type="EMBL" id="KAJ8400677.1"/>
    </source>
</evidence>
<name>A0AAD7WKX0_9TELE</name>
<keyword evidence="3" id="KW-1185">Reference proteome</keyword>
<evidence type="ECO:0000256" key="1">
    <source>
        <dbReference type="SAM" id="MobiDB-lite"/>
    </source>
</evidence>
<evidence type="ECO:0000313" key="3">
    <source>
        <dbReference type="Proteomes" id="UP001221898"/>
    </source>
</evidence>
<sequence length="205" mass="22357">MSCPPPRCLRLAPDSSAAPSHGQYGTTGGRARVIEARRRRRARDHEPRRITHFICFSNRLLAPLQNRSSVNHLPSRDETQPHQGPGPFQTGEARAQAGFNGIPPKTEAHGFEVRRPPPPPLLEDRPSSADGVNGMKSPGIQMGLRAMHEAALEQRRPGRRMRRDSSRPSLGTVGSPRSLGGGKTAQTRAEFLIRRGVNPPASPSP</sequence>
<comment type="caution">
    <text evidence="2">The sequence shown here is derived from an EMBL/GenBank/DDBJ whole genome shotgun (WGS) entry which is preliminary data.</text>
</comment>
<accession>A0AAD7WKX0</accession>
<protein>
    <submittedName>
        <fullName evidence="2">Uncharacterized protein</fullName>
    </submittedName>
</protein>
<proteinExistence type="predicted"/>
<reference evidence="2" key="1">
    <citation type="journal article" date="2023" name="Science">
        <title>Genome structures resolve the early diversification of teleost fishes.</title>
        <authorList>
            <person name="Parey E."/>
            <person name="Louis A."/>
            <person name="Montfort J."/>
            <person name="Bouchez O."/>
            <person name="Roques C."/>
            <person name="Iampietro C."/>
            <person name="Lluch J."/>
            <person name="Castinel A."/>
            <person name="Donnadieu C."/>
            <person name="Desvignes T."/>
            <person name="Floi Bucao C."/>
            <person name="Jouanno E."/>
            <person name="Wen M."/>
            <person name="Mejri S."/>
            <person name="Dirks R."/>
            <person name="Jansen H."/>
            <person name="Henkel C."/>
            <person name="Chen W.J."/>
            <person name="Zahm M."/>
            <person name="Cabau C."/>
            <person name="Klopp C."/>
            <person name="Thompson A.W."/>
            <person name="Robinson-Rechavi M."/>
            <person name="Braasch I."/>
            <person name="Lecointre G."/>
            <person name="Bobe J."/>
            <person name="Postlethwait J.H."/>
            <person name="Berthelot C."/>
            <person name="Roest Crollius H."/>
            <person name="Guiguen Y."/>
        </authorList>
    </citation>
    <scope>NUCLEOTIDE SEQUENCE</scope>
    <source>
        <strain evidence="2">NC1722</strain>
    </source>
</reference>
<feature type="compositionally biased region" description="Basic and acidic residues" evidence="1">
    <location>
        <begin position="146"/>
        <end position="156"/>
    </location>
</feature>
<dbReference type="Proteomes" id="UP001221898">
    <property type="component" value="Unassembled WGS sequence"/>
</dbReference>
<dbReference type="EMBL" id="JAINUG010000075">
    <property type="protein sequence ID" value="KAJ8400677.1"/>
    <property type="molecule type" value="Genomic_DNA"/>
</dbReference>
<feature type="compositionally biased region" description="Basic and acidic residues" evidence="1">
    <location>
        <begin position="106"/>
        <end position="115"/>
    </location>
</feature>
<gene>
    <name evidence="2" type="ORF">AAFF_G00394460</name>
</gene>